<feature type="compositionally biased region" description="Basic and acidic residues" evidence="7">
    <location>
        <begin position="262"/>
        <end position="271"/>
    </location>
</feature>
<keyword evidence="6" id="KW-1003">Cell membrane</keyword>
<evidence type="ECO:0000256" key="1">
    <source>
        <dbReference type="ARBA" id="ARBA00004370"/>
    </source>
</evidence>
<feature type="region of interest" description="Disordered" evidence="7">
    <location>
        <begin position="242"/>
        <end position="271"/>
    </location>
</feature>
<feature type="transmembrane region" description="Helical" evidence="6">
    <location>
        <begin position="213"/>
        <end position="236"/>
    </location>
</feature>
<dbReference type="KEGG" id="sace:GIY23_07295"/>
<dbReference type="RefSeq" id="WP_154075955.1">
    <property type="nucleotide sequence ID" value="NZ_CP045929.1"/>
</dbReference>
<comment type="similarity">
    <text evidence="2 6">Belongs to the SURF1 family.</text>
</comment>
<accession>A0A5Q3QCU2</accession>
<keyword evidence="5 6" id="KW-0472">Membrane</keyword>
<evidence type="ECO:0000256" key="2">
    <source>
        <dbReference type="ARBA" id="ARBA00007165"/>
    </source>
</evidence>
<evidence type="ECO:0000313" key="9">
    <source>
        <dbReference type="Proteomes" id="UP000371041"/>
    </source>
</evidence>
<evidence type="ECO:0000256" key="6">
    <source>
        <dbReference type="RuleBase" id="RU363076"/>
    </source>
</evidence>
<keyword evidence="9" id="KW-1185">Reference proteome</keyword>
<dbReference type="Pfam" id="PF02104">
    <property type="entry name" value="SURF1"/>
    <property type="match status" value="1"/>
</dbReference>
<sequence length="271" mass="29960">MRVKFLLRPGWVASIVLAVLFAVVCFTLLAPWQFNRSDQAQARNDAISESFDAEPRPLNEVLPGGQVPDESTEWAKVTLRGEYLPQAETLAWQRTVLGESAFEVLTPFRLQGGDVVLVNRGFVRPVQATRAPDFAAAPEGPVTLEARVRADETDREQRPTFTHDGRRWTHAVNAETVGQGAGLDIRPGYVTLAGAQPGVLQPMPLPRLESGPYFSYALQWIAFGTMAVLTIGYLAYSEATGRGLNSQEPRRRKVSVAEAVAEEERRERESL</sequence>
<evidence type="ECO:0000256" key="7">
    <source>
        <dbReference type="SAM" id="MobiDB-lite"/>
    </source>
</evidence>
<comment type="subcellular location">
    <subcellularLocation>
        <location evidence="6">Cell membrane</location>
        <topology evidence="6">Multi-pass membrane protein</topology>
    </subcellularLocation>
    <subcellularLocation>
        <location evidence="1">Membrane</location>
    </subcellularLocation>
</comment>
<reference evidence="9" key="1">
    <citation type="submission" date="2019-11" db="EMBL/GenBank/DDBJ databases">
        <title>The complete genome sequence of Saccharopolyspora sp. E2A.</title>
        <authorList>
            <person name="Zhang G."/>
        </authorList>
    </citation>
    <scope>NUCLEOTIDE SEQUENCE [LARGE SCALE GENOMIC DNA]</scope>
    <source>
        <strain evidence="9">E2A</strain>
    </source>
</reference>
<organism evidence="8 9">
    <name type="scientific">Allosaccharopolyspora coralli</name>
    <dbReference type="NCBI Taxonomy" id="2665642"/>
    <lineage>
        <taxon>Bacteria</taxon>
        <taxon>Bacillati</taxon>
        <taxon>Actinomycetota</taxon>
        <taxon>Actinomycetes</taxon>
        <taxon>Pseudonocardiales</taxon>
        <taxon>Pseudonocardiaceae</taxon>
        <taxon>Allosaccharopolyspora</taxon>
    </lineage>
</organism>
<dbReference type="AlphaFoldDB" id="A0A5Q3QCU2"/>
<protein>
    <recommendedName>
        <fullName evidence="6">SURF1-like protein</fullName>
    </recommendedName>
</protein>
<dbReference type="GO" id="GO:0005886">
    <property type="term" value="C:plasma membrane"/>
    <property type="evidence" value="ECO:0007669"/>
    <property type="project" value="UniProtKB-SubCell"/>
</dbReference>
<keyword evidence="3 6" id="KW-0812">Transmembrane</keyword>
<evidence type="ECO:0000256" key="5">
    <source>
        <dbReference type="ARBA" id="ARBA00023136"/>
    </source>
</evidence>
<name>A0A5Q3QCU2_9PSEU</name>
<feature type="transmembrane region" description="Helical" evidence="6">
    <location>
        <begin position="12"/>
        <end position="34"/>
    </location>
</feature>
<dbReference type="InterPro" id="IPR002994">
    <property type="entry name" value="Surf1/Shy1"/>
</dbReference>
<proteinExistence type="inferred from homology"/>
<evidence type="ECO:0000256" key="3">
    <source>
        <dbReference type="ARBA" id="ARBA00022692"/>
    </source>
</evidence>
<evidence type="ECO:0000313" key="8">
    <source>
        <dbReference type="EMBL" id="QGK69359.1"/>
    </source>
</evidence>
<dbReference type="CDD" id="cd06662">
    <property type="entry name" value="SURF1"/>
    <property type="match status" value="1"/>
</dbReference>
<dbReference type="Proteomes" id="UP000371041">
    <property type="component" value="Chromosome"/>
</dbReference>
<dbReference type="InterPro" id="IPR045214">
    <property type="entry name" value="Surf1/Surf4"/>
</dbReference>
<evidence type="ECO:0000256" key="4">
    <source>
        <dbReference type="ARBA" id="ARBA00022989"/>
    </source>
</evidence>
<dbReference type="EMBL" id="CP045929">
    <property type="protein sequence ID" value="QGK69359.1"/>
    <property type="molecule type" value="Genomic_DNA"/>
</dbReference>
<dbReference type="PROSITE" id="PS50895">
    <property type="entry name" value="SURF1"/>
    <property type="match status" value="1"/>
</dbReference>
<keyword evidence="4 6" id="KW-1133">Transmembrane helix</keyword>
<dbReference type="PANTHER" id="PTHR23427:SF2">
    <property type="entry name" value="SURFEIT LOCUS PROTEIN 1"/>
    <property type="match status" value="1"/>
</dbReference>
<dbReference type="PANTHER" id="PTHR23427">
    <property type="entry name" value="SURFEIT LOCUS PROTEIN"/>
    <property type="match status" value="1"/>
</dbReference>
<gene>
    <name evidence="8" type="ORF">GIY23_07295</name>
</gene>